<organism evidence="1 2">
    <name type="scientific">Pseudolycoriella hygida</name>
    <dbReference type="NCBI Taxonomy" id="35572"/>
    <lineage>
        <taxon>Eukaryota</taxon>
        <taxon>Metazoa</taxon>
        <taxon>Ecdysozoa</taxon>
        <taxon>Arthropoda</taxon>
        <taxon>Hexapoda</taxon>
        <taxon>Insecta</taxon>
        <taxon>Pterygota</taxon>
        <taxon>Neoptera</taxon>
        <taxon>Endopterygota</taxon>
        <taxon>Diptera</taxon>
        <taxon>Nematocera</taxon>
        <taxon>Sciaroidea</taxon>
        <taxon>Sciaridae</taxon>
        <taxon>Pseudolycoriella</taxon>
    </lineage>
</organism>
<evidence type="ECO:0000313" key="1">
    <source>
        <dbReference type="EMBL" id="KAJ6648132.1"/>
    </source>
</evidence>
<evidence type="ECO:0000313" key="2">
    <source>
        <dbReference type="Proteomes" id="UP001151699"/>
    </source>
</evidence>
<name>A0A9Q0NDZ3_9DIPT</name>
<proteinExistence type="predicted"/>
<keyword evidence="2" id="KW-1185">Reference proteome</keyword>
<dbReference type="EMBL" id="WJQU01000001">
    <property type="protein sequence ID" value="KAJ6648132.1"/>
    <property type="molecule type" value="Genomic_DNA"/>
</dbReference>
<protein>
    <submittedName>
        <fullName evidence="1">Uncharacterized protein</fullName>
    </submittedName>
</protein>
<dbReference type="Proteomes" id="UP001151699">
    <property type="component" value="Chromosome A"/>
</dbReference>
<accession>A0A9Q0NDZ3</accession>
<comment type="caution">
    <text evidence="1">The sequence shown here is derived from an EMBL/GenBank/DDBJ whole genome shotgun (WGS) entry which is preliminary data.</text>
</comment>
<dbReference type="AlphaFoldDB" id="A0A9Q0NDZ3"/>
<sequence>MNDDGMPIPYSFMARNTRELQHYINNEVSSNEYEQMAQSSIHC</sequence>
<gene>
    <name evidence="1" type="ORF">Bhyg_03357</name>
</gene>
<reference evidence="1" key="1">
    <citation type="submission" date="2022-07" db="EMBL/GenBank/DDBJ databases">
        <authorList>
            <person name="Trinca V."/>
            <person name="Uliana J.V.C."/>
            <person name="Torres T.T."/>
            <person name="Ward R.J."/>
            <person name="Monesi N."/>
        </authorList>
    </citation>
    <scope>NUCLEOTIDE SEQUENCE</scope>
    <source>
        <strain evidence="1">HSMRA1968</strain>
        <tissue evidence="1">Whole embryos</tissue>
    </source>
</reference>